<organism evidence="1 2">
    <name type="scientific">Candidatus Ruthia endofausta</name>
    <dbReference type="NCBI Taxonomy" id="2738852"/>
    <lineage>
        <taxon>Bacteria</taxon>
        <taxon>Pseudomonadati</taxon>
        <taxon>Pseudomonadota</taxon>
        <taxon>Gammaproteobacteria</taxon>
        <taxon>Candidatus Pseudothioglobaceae</taxon>
        <taxon>Candidatus Ruthturnera</taxon>
    </lineage>
</organism>
<protein>
    <submittedName>
        <fullName evidence="1">Uncharacterized protein</fullName>
    </submittedName>
</protein>
<accession>A0A6N0HPL7</accession>
<dbReference type="AlphaFoldDB" id="A0A6N0HPL7"/>
<evidence type="ECO:0000313" key="1">
    <source>
        <dbReference type="EMBL" id="QKQ24274.1"/>
    </source>
</evidence>
<dbReference type="Proteomes" id="UP000509429">
    <property type="component" value="Chromosome"/>
</dbReference>
<sequence length="57" mass="6510">MLDLYSVDDIEPVLSSVKARANASSKNKNYHQKMVNADYFFNEKDGLLIDTVSTWLN</sequence>
<dbReference type="EMBL" id="CP054490">
    <property type="protein sequence ID" value="QKQ24274.1"/>
    <property type="molecule type" value="Genomic_DNA"/>
</dbReference>
<name>A0A6N0HPL7_9GAMM</name>
<gene>
    <name evidence="1" type="ORF">HUE58_03830</name>
</gene>
<evidence type="ECO:0000313" key="2">
    <source>
        <dbReference type="Proteomes" id="UP000509429"/>
    </source>
</evidence>
<dbReference type="KEGG" id="reo:HUE58_03830"/>
<proteinExistence type="predicted"/>
<reference evidence="1 2" key="1">
    <citation type="submission" date="2020-05" db="EMBL/GenBank/DDBJ databases">
        <title>Horizontal transmission and recombination maintain forever young bacterial symbiont genomes.</title>
        <authorList>
            <person name="Russell S.L."/>
            <person name="Pepper-Tunick E."/>
            <person name="Svedberg J."/>
            <person name="Byrne A."/>
            <person name="Ruelas Castillo J."/>
            <person name="Vollmers C."/>
            <person name="Beinart R.A."/>
            <person name="Corbett-Detig R."/>
        </authorList>
    </citation>
    <scope>NUCLEOTIDE SEQUENCE [LARGE SCALE GENOMIC DNA]</scope>
    <source>
        <strain evidence="1">JDF_Ridge</strain>
    </source>
</reference>
<keyword evidence="2" id="KW-1185">Reference proteome</keyword>
<dbReference type="RefSeq" id="WP_174605712.1">
    <property type="nucleotide sequence ID" value="NZ_CP054490.1"/>
</dbReference>